<dbReference type="Proteomes" id="UP001189429">
    <property type="component" value="Unassembled WGS sequence"/>
</dbReference>
<comment type="caution">
    <text evidence="2">The sequence shown here is derived from an EMBL/GenBank/DDBJ whole genome shotgun (WGS) entry which is preliminary data.</text>
</comment>
<protein>
    <submittedName>
        <fullName evidence="2">Uncharacterized protein</fullName>
    </submittedName>
</protein>
<feature type="region of interest" description="Disordered" evidence="1">
    <location>
        <begin position="15"/>
        <end position="69"/>
    </location>
</feature>
<feature type="compositionally biased region" description="Basic and acidic residues" evidence="1">
    <location>
        <begin position="39"/>
        <end position="69"/>
    </location>
</feature>
<keyword evidence="3" id="KW-1185">Reference proteome</keyword>
<reference evidence="2" key="1">
    <citation type="submission" date="2023-10" db="EMBL/GenBank/DDBJ databases">
        <authorList>
            <person name="Chen Y."/>
            <person name="Shah S."/>
            <person name="Dougan E. K."/>
            <person name="Thang M."/>
            <person name="Chan C."/>
        </authorList>
    </citation>
    <scope>NUCLEOTIDE SEQUENCE [LARGE SCALE GENOMIC DNA]</scope>
</reference>
<dbReference type="EMBL" id="CAUYUJ010019518">
    <property type="protein sequence ID" value="CAK0891779.1"/>
    <property type="molecule type" value="Genomic_DNA"/>
</dbReference>
<evidence type="ECO:0000313" key="3">
    <source>
        <dbReference type="Proteomes" id="UP001189429"/>
    </source>
</evidence>
<evidence type="ECO:0000313" key="2">
    <source>
        <dbReference type="EMBL" id="CAK0891779.1"/>
    </source>
</evidence>
<name>A0ABN9X2G7_9DINO</name>
<proteinExistence type="predicted"/>
<sequence length="112" mass="13070">MLAWALLWSATRRTPARSSRQMTRCSCSRRAVLDSSSDSESRVRRRAEKEERAQRKSLEAREMEDSAARVEAEVQRRVQERTASKEWRAALQERLDAELESVTSASSAWRWR</sequence>
<accession>A0ABN9X2G7</accession>
<organism evidence="2 3">
    <name type="scientific">Prorocentrum cordatum</name>
    <dbReference type="NCBI Taxonomy" id="2364126"/>
    <lineage>
        <taxon>Eukaryota</taxon>
        <taxon>Sar</taxon>
        <taxon>Alveolata</taxon>
        <taxon>Dinophyceae</taxon>
        <taxon>Prorocentrales</taxon>
        <taxon>Prorocentraceae</taxon>
        <taxon>Prorocentrum</taxon>
    </lineage>
</organism>
<gene>
    <name evidence="2" type="ORF">PCOR1329_LOCUS71623</name>
</gene>
<evidence type="ECO:0000256" key="1">
    <source>
        <dbReference type="SAM" id="MobiDB-lite"/>
    </source>
</evidence>